<dbReference type="GO" id="GO:0005524">
    <property type="term" value="F:ATP binding"/>
    <property type="evidence" value="ECO:0007669"/>
    <property type="project" value="UniProtKB-KW"/>
</dbReference>
<evidence type="ECO:0000259" key="9">
    <source>
        <dbReference type="SMART" id="SM01210"/>
    </source>
</evidence>
<dbReference type="SUPFAM" id="SSF51246">
    <property type="entry name" value="Rudiment single hybrid motif"/>
    <property type="match status" value="1"/>
</dbReference>
<dbReference type="SUPFAM" id="SSF56059">
    <property type="entry name" value="Glutathione synthetase ATP-binding domain-like"/>
    <property type="match status" value="1"/>
</dbReference>
<evidence type="ECO:0000256" key="2">
    <source>
        <dbReference type="ARBA" id="ARBA00022598"/>
    </source>
</evidence>
<keyword evidence="2 10" id="KW-0436">Ligase</keyword>
<dbReference type="EMBL" id="LT840185">
    <property type="protein sequence ID" value="SMF61229.1"/>
    <property type="molecule type" value="Genomic_DNA"/>
</dbReference>
<comment type="cofactor">
    <cofactor evidence="1">
        <name>Mn(2+)</name>
        <dbReference type="ChEBI" id="CHEBI:29035"/>
    </cofactor>
</comment>
<evidence type="ECO:0000256" key="4">
    <source>
        <dbReference type="ARBA" id="ARBA00022755"/>
    </source>
</evidence>
<evidence type="ECO:0000256" key="5">
    <source>
        <dbReference type="ARBA" id="ARBA00022840"/>
    </source>
</evidence>
<dbReference type="Pfam" id="PF01071">
    <property type="entry name" value="GARS_A"/>
    <property type="match status" value="1"/>
</dbReference>
<evidence type="ECO:0000256" key="7">
    <source>
        <dbReference type="ARBA" id="ARBA00042242"/>
    </source>
</evidence>
<evidence type="ECO:0000256" key="6">
    <source>
        <dbReference type="ARBA" id="ARBA00038345"/>
    </source>
</evidence>
<dbReference type="GO" id="GO:0004637">
    <property type="term" value="F:phosphoribosylamine-glycine ligase activity"/>
    <property type="evidence" value="ECO:0007669"/>
    <property type="project" value="InterPro"/>
</dbReference>
<proteinExistence type="inferred from homology"/>
<evidence type="ECO:0000256" key="8">
    <source>
        <dbReference type="ARBA" id="ARBA00042864"/>
    </source>
</evidence>
<sequence length="448" mass="49118">MRYANSSVSNLSVARNWRMRFLGVSETCDLGSLYLRLIEEGHEVRVSVSEPLADGTMRGLVPRTEDWRAELDWVRAGGRGSAILFEAVSEGLGALEDDLRAQGYSVIGGSAFGDRLENDRDFAFGLLEELGFATAPQRRFDDAAAGHAYIAERPHRYALKFHGAGDGSARNFVGVRDDGADVAAVLRAARGASLPPFVLMDFVAGVEMGIGGYFNGARFLRPTCLDWEHKRFFPGDLGELTGEMGTIATYRSNGEFFRQTLERIEPALRAHGHVGYVNLNTIVNESGIFPLEFTCRFGYPGFAVLDPLQTRGWGDLFARMSDPESTYFETSADFSAGVVVTTPPFPYSRKEVEAPVGLPVWIDKKLHAADRAHIHWGEVGMSHDMMVTSGLYGWSAVVTGTGPTVVSAASAAYEHLEALAISDMRYREDIGDKLIRSDLERVQSLGLI</sequence>
<dbReference type="PANTHER" id="PTHR43472:SF1">
    <property type="entry name" value="PHOSPHORIBOSYLAMINE--GLYCINE LIGASE, CHLOROPLASTIC"/>
    <property type="match status" value="1"/>
</dbReference>
<dbReference type="Gene3D" id="3.90.600.10">
    <property type="entry name" value="Phosphoribosylglycinamide synthetase, C-terminal domain"/>
    <property type="match status" value="1"/>
</dbReference>
<keyword evidence="11" id="KW-1185">Reference proteome</keyword>
<dbReference type="InterPro" id="IPR037123">
    <property type="entry name" value="PRibGlycinamide_synth_C_sf"/>
</dbReference>
<dbReference type="InterPro" id="IPR020560">
    <property type="entry name" value="PRibGlycinamide_synth_C-dom"/>
</dbReference>
<dbReference type="AlphaFoldDB" id="A0A1X7FYT9"/>
<evidence type="ECO:0000256" key="3">
    <source>
        <dbReference type="ARBA" id="ARBA00022741"/>
    </source>
</evidence>
<dbReference type="InterPro" id="IPR011054">
    <property type="entry name" value="Rudment_hybrid_motif"/>
</dbReference>
<name>A0A1X7FYT9_9SPHN</name>
<evidence type="ECO:0000313" key="10">
    <source>
        <dbReference type="EMBL" id="SMF61229.1"/>
    </source>
</evidence>
<dbReference type="SMART" id="SM01209">
    <property type="entry name" value="GARS_A"/>
    <property type="match status" value="1"/>
</dbReference>
<reference evidence="11" key="1">
    <citation type="submission" date="2017-04" db="EMBL/GenBank/DDBJ databases">
        <authorList>
            <person name="Varghese N."/>
            <person name="Submissions S."/>
        </authorList>
    </citation>
    <scope>NUCLEOTIDE SEQUENCE [LARGE SCALE GENOMIC DNA]</scope>
    <source>
        <strain evidence="11">Dd16</strain>
    </source>
</reference>
<evidence type="ECO:0000313" key="11">
    <source>
        <dbReference type="Proteomes" id="UP000192934"/>
    </source>
</evidence>
<evidence type="ECO:0000256" key="1">
    <source>
        <dbReference type="ARBA" id="ARBA00001936"/>
    </source>
</evidence>
<keyword evidence="3" id="KW-0547">Nucleotide-binding</keyword>
<dbReference type="GO" id="GO:0006164">
    <property type="term" value="P:purine nucleotide biosynthetic process"/>
    <property type="evidence" value="ECO:0007669"/>
    <property type="project" value="UniProtKB-KW"/>
</dbReference>
<keyword evidence="5" id="KW-0067">ATP-binding</keyword>
<dbReference type="SMART" id="SM01210">
    <property type="entry name" value="GARS_C"/>
    <property type="match status" value="1"/>
</dbReference>
<gene>
    <name evidence="10" type="ORF">SAMN06295910_0212</name>
</gene>
<keyword evidence="4" id="KW-0658">Purine biosynthesis</keyword>
<comment type="similarity">
    <text evidence="6">Belongs to the GARS family.</text>
</comment>
<dbReference type="InterPro" id="IPR020561">
    <property type="entry name" value="PRibGlycinamid_synth_ATP-grasp"/>
</dbReference>
<accession>A0A1X7FYT9</accession>
<protein>
    <recommendedName>
        <fullName evidence="7">Glycinamide ribonucleotide synthetase</fullName>
    </recommendedName>
    <alternativeName>
        <fullName evidence="8">Phosphoribosylglycinamide synthetase</fullName>
    </alternativeName>
</protein>
<feature type="domain" description="Phosphoribosylglycinamide synthetase C-domain" evidence="9">
    <location>
        <begin position="334"/>
        <end position="435"/>
    </location>
</feature>
<dbReference type="InterPro" id="IPR000115">
    <property type="entry name" value="PRibGlycinamide_synth"/>
</dbReference>
<dbReference type="GO" id="GO:0009113">
    <property type="term" value="P:purine nucleobase biosynthetic process"/>
    <property type="evidence" value="ECO:0007669"/>
    <property type="project" value="InterPro"/>
</dbReference>
<dbReference type="PANTHER" id="PTHR43472">
    <property type="entry name" value="PHOSPHORIBOSYLAMINE--GLYCINE LIGASE"/>
    <property type="match status" value="1"/>
</dbReference>
<organism evidence="10 11">
    <name type="scientific">Allosphingosinicella indica</name>
    <dbReference type="NCBI Taxonomy" id="941907"/>
    <lineage>
        <taxon>Bacteria</taxon>
        <taxon>Pseudomonadati</taxon>
        <taxon>Pseudomonadota</taxon>
        <taxon>Alphaproteobacteria</taxon>
        <taxon>Sphingomonadales</taxon>
        <taxon>Sphingomonadaceae</taxon>
        <taxon>Allosphingosinicella</taxon>
    </lineage>
</organism>
<dbReference type="STRING" id="941907.SAMN06295910_0212"/>
<dbReference type="Proteomes" id="UP000192934">
    <property type="component" value="Chromosome I"/>
</dbReference>
<dbReference type="Gene3D" id="3.30.470.20">
    <property type="entry name" value="ATP-grasp fold, B domain"/>
    <property type="match status" value="1"/>
</dbReference>